<evidence type="ECO:0000313" key="1">
    <source>
        <dbReference type="EMBL" id="KAI3758976.1"/>
    </source>
</evidence>
<keyword evidence="2" id="KW-1185">Reference proteome</keyword>
<comment type="caution">
    <text evidence="1">The sequence shown here is derived from an EMBL/GenBank/DDBJ whole genome shotgun (WGS) entry which is preliminary data.</text>
</comment>
<name>A0ACB9EJX1_ARCLA</name>
<protein>
    <submittedName>
        <fullName evidence="1">Uncharacterized protein</fullName>
    </submittedName>
</protein>
<gene>
    <name evidence="1" type="ORF">L6452_06549</name>
</gene>
<dbReference type="Proteomes" id="UP001055879">
    <property type="component" value="Linkage Group LG02"/>
</dbReference>
<reference evidence="1 2" key="2">
    <citation type="journal article" date="2022" name="Mol. Ecol. Resour.">
        <title>The genomes of chicory, endive, great burdock and yacon provide insights into Asteraceae paleo-polyploidization history and plant inulin production.</title>
        <authorList>
            <person name="Fan W."/>
            <person name="Wang S."/>
            <person name="Wang H."/>
            <person name="Wang A."/>
            <person name="Jiang F."/>
            <person name="Liu H."/>
            <person name="Zhao H."/>
            <person name="Xu D."/>
            <person name="Zhang Y."/>
        </authorList>
    </citation>
    <scope>NUCLEOTIDE SEQUENCE [LARGE SCALE GENOMIC DNA]</scope>
    <source>
        <strain evidence="2">cv. Niubang</strain>
    </source>
</reference>
<reference evidence="2" key="1">
    <citation type="journal article" date="2022" name="Mol. Ecol. Resour.">
        <title>The genomes of chicory, endive, great burdock and yacon provide insights into Asteraceae palaeo-polyploidization history and plant inulin production.</title>
        <authorList>
            <person name="Fan W."/>
            <person name="Wang S."/>
            <person name="Wang H."/>
            <person name="Wang A."/>
            <person name="Jiang F."/>
            <person name="Liu H."/>
            <person name="Zhao H."/>
            <person name="Xu D."/>
            <person name="Zhang Y."/>
        </authorList>
    </citation>
    <scope>NUCLEOTIDE SEQUENCE [LARGE SCALE GENOMIC DNA]</scope>
    <source>
        <strain evidence="2">cv. Niubang</strain>
    </source>
</reference>
<sequence length="342" mass="37399">MAKQLPPLDFVFLVQSVPLLSLAGSKLSRKQHVTLHSPPFPNTTMKTYLLSLSTTTPPPPQLLLSHRRSNLFQKFKVRDSTSPANSFSNHRVVVTREHGKNDKLINALAKHGINSLELPLIRHTQLPDLEKLTSLLSATSFNWIIITSPEAAVVFLQAWKAAGTPSVKVAVVGTGTASIFDEATPSSKQLVEVAFTPSKATGKVLASELPKYESERCTVLYPASAKASHDIEEGLSKRGFQITRLNTYTTEPVEHVDQMILQQSLSASVVAVASPSAVRAWVNLLPEPENWSGSVACIGETTASAARKLGFRRVYYPSSPCLQGWVDSILDALRIHNQFLKV</sequence>
<accession>A0ACB9EJX1</accession>
<evidence type="ECO:0000313" key="2">
    <source>
        <dbReference type="Proteomes" id="UP001055879"/>
    </source>
</evidence>
<organism evidence="1 2">
    <name type="scientific">Arctium lappa</name>
    <name type="common">Greater burdock</name>
    <name type="synonym">Lappa major</name>
    <dbReference type="NCBI Taxonomy" id="4217"/>
    <lineage>
        <taxon>Eukaryota</taxon>
        <taxon>Viridiplantae</taxon>
        <taxon>Streptophyta</taxon>
        <taxon>Embryophyta</taxon>
        <taxon>Tracheophyta</taxon>
        <taxon>Spermatophyta</taxon>
        <taxon>Magnoliopsida</taxon>
        <taxon>eudicotyledons</taxon>
        <taxon>Gunneridae</taxon>
        <taxon>Pentapetalae</taxon>
        <taxon>asterids</taxon>
        <taxon>campanulids</taxon>
        <taxon>Asterales</taxon>
        <taxon>Asteraceae</taxon>
        <taxon>Carduoideae</taxon>
        <taxon>Cardueae</taxon>
        <taxon>Arctiinae</taxon>
        <taxon>Arctium</taxon>
    </lineage>
</organism>
<dbReference type="EMBL" id="CM042048">
    <property type="protein sequence ID" value="KAI3758976.1"/>
    <property type="molecule type" value="Genomic_DNA"/>
</dbReference>
<proteinExistence type="predicted"/>